<feature type="compositionally biased region" description="Acidic residues" evidence="1">
    <location>
        <begin position="526"/>
        <end position="536"/>
    </location>
</feature>
<dbReference type="EMBL" id="CACVBM020001185">
    <property type="protein sequence ID" value="CAA7038065.1"/>
    <property type="molecule type" value="Genomic_DNA"/>
</dbReference>
<feature type="compositionally biased region" description="Acidic residues" evidence="1">
    <location>
        <begin position="196"/>
        <end position="211"/>
    </location>
</feature>
<protein>
    <submittedName>
        <fullName evidence="3">Uncharacterized protein</fullName>
    </submittedName>
</protein>
<proteinExistence type="predicted"/>
<dbReference type="AlphaFoldDB" id="A0A6D2JEE6"/>
<keyword evidence="2" id="KW-0812">Transmembrane</keyword>
<feature type="region of interest" description="Disordered" evidence="1">
    <location>
        <begin position="73"/>
        <end position="96"/>
    </location>
</feature>
<feature type="compositionally biased region" description="Basic and acidic residues" evidence="1">
    <location>
        <begin position="391"/>
        <end position="400"/>
    </location>
</feature>
<feature type="transmembrane region" description="Helical" evidence="2">
    <location>
        <begin position="26"/>
        <end position="44"/>
    </location>
</feature>
<feature type="region of interest" description="Disordered" evidence="1">
    <location>
        <begin position="391"/>
        <end position="433"/>
    </location>
</feature>
<evidence type="ECO:0000256" key="1">
    <source>
        <dbReference type="SAM" id="MobiDB-lite"/>
    </source>
</evidence>
<accession>A0A6D2JEE6</accession>
<evidence type="ECO:0000313" key="4">
    <source>
        <dbReference type="Proteomes" id="UP000467841"/>
    </source>
</evidence>
<comment type="caution">
    <text evidence="3">The sequence shown here is derived from an EMBL/GenBank/DDBJ whole genome shotgun (WGS) entry which is preliminary data.</text>
</comment>
<dbReference type="OrthoDB" id="1908091at2759"/>
<feature type="compositionally biased region" description="Basic and acidic residues" evidence="1">
    <location>
        <begin position="557"/>
        <end position="604"/>
    </location>
</feature>
<evidence type="ECO:0000256" key="2">
    <source>
        <dbReference type="SAM" id="Phobius"/>
    </source>
</evidence>
<reference evidence="3" key="1">
    <citation type="submission" date="2020-01" db="EMBL/GenBank/DDBJ databases">
        <authorList>
            <person name="Mishra B."/>
        </authorList>
    </citation>
    <scope>NUCLEOTIDE SEQUENCE [LARGE SCALE GENOMIC DNA]</scope>
</reference>
<feature type="region of interest" description="Disordered" evidence="1">
    <location>
        <begin position="515"/>
        <end position="734"/>
    </location>
</feature>
<feature type="compositionally biased region" description="Basic and acidic residues" evidence="1">
    <location>
        <begin position="516"/>
        <end position="525"/>
    </location>
</feature>
<dbReference type="PANTHER" id="PTHR33870:SF29">
    <property type="entry name" value="DENTIN SIALOPHOSPHOPROTEIN"/>
    <property type="match status" value="1"/>
</dbReference>
<keyword evidence="2" id="KW-1133">Transmembrane helix</keyword>
<keyword evidence="2" id="KW-0472">Membrane</keyword>
<organism evidence="3 4">
    <name type="scientific">Microthlaspi erraticum</name>
    <dbReference type="NCBI Taxonomy" id="1685480"/>
    <lineage>
        <taxon>Eukaryota</taxon>
        <taxon>Viridiplantae</taxon>
        <taxon>Streptophyta</taxon>
        <taxon>Embryophyta</taxon>
        <taxon>Tracheophyta</taxon>
        <taxon>Spermatophyta</taxon>
        <taxon>Magnoliopsida</taxon>
        <taxon>eudicotyledons</taxon>
        <taxon>Gunneridae</taxon>
        <taxon>Pentapetalae</taxon>
        <taxon>rosids</taxon>
        <taxon>malvids</taxon>
        <taxon>Brassicales</taxon>
        <taxon>Brassicaceae</taxon>
        <taxon>Coluteocarpeae</taxon>
        <taxon>Microthlaspi</taxon>
    </lineage>
</organism>
<dbReference type="Proteomes" id="UP000467841">
    <property type="component" value="Unassembled WGS sequence"/>
</dbReference>
<feature type="region of interest" description="Disordered" evidence="1">
    <location>
        <begin position="173"/>
        <end position="213"/>
    </location>
</feature>
<evidence type="ECO:0000313" key="3">
    <source>
        <dbReference type="EMBL" id="CAA7038065.1"/>
    </source>
</evidence>
<gene>
    <name evidence="3" type="ORF">MERR_LOCUS25300</name>
</gene>
<name>A0A6D2JEE6_9BRAS</name>
<keyword evidence="4" id="KW-1185">Reference proteome</keyword>
<dbReference type="PANTHER" id="PTHR33870">
    <property type="entry name" value="CARDIOMYOPATHY-ASSOCIATED PROTEIN"/>
    <property type="match status" value="1"/>
</dbReference>
<sequence>MGIEAKDVCVIVWRIIRFSTNTTCRYVKRYPVASGVSAFIILLYTFLPWIFYSMLCSSPFIACALFYLRNSKTGDSSSEEENRTNRGLPSVSDEGKRLAEKAELKHQRSVRRNARRKVEEVGKDWDSSQASEDERGKVILTTLYGELPDLETFKRERTLLVAEESFVESNLDNEGYVVVGDDETEGECSSSSSSSEEGEEEAEEEEEEEEKETNAVIVAWTEDDQKNLMDLGTSEIERNKRLESLISRRRSRRFFLLAAERSLMDMEVPRICIGRNYYGFDKESYETDGLIMPGSAPSVMLPRRNPFDLPYDPLEEKPNLTGDSFQQEFAEANPKIFFCRHESFHQRPQNDPKLASLWRNTVDGRPKPLQGSNVQLPLMKERDDMEAGEVRIETDAIRNEDDSDSNMTLSPREREKDFSVSDQSDASETFCKRNGNVGRSLAGLVPRSKGSRSSVATARQRYVEHFGYSTRKCHMVSHSVDSDLQVEVSELGSPPTSVDGNDSSDEERSLFIYESEIGKEMLPVEKDDDQDLDETESLASPDIEEARKFDPLVPQLDEVKKAKELKKLAENSADEIKISYDSDEHEPSERTDQESEEPCERNVGEEMQQLEVSDVNHHGDSEESATSPRSVLPDMSPLDQTHSEDPDLTSDGQLRNVDPPAESSHNQLDEHSEPTEETTVETVCLDATGPILESQEGSEETFNAESKSAEDHKPLFIDPSPEELKGNQTDAGRS</sequence>